<evidence type="ECO:0000313" key="7">
    <source>
        <dbReference type="Proteomes" id="UP000662888"/>
    </source>
</evidence>
<comment type="subcellular location">
    <subcellularLocation>
        <location evidence="1">Membrane</location>
        <topology evidence="1">Multi-pass membrane protein</topology>
    </subcellularLocation>
</comment>
<name>A0AA48WHY2_9BURK</name>
<reference evidence="6 7" key="1">
    <citation type="submission" date="2020-11" db="EMBL/GenBank/DDBJ databases">
        <authorList>
            <person name="Sun Q."/>
        </authorList>
    </citation>
    <scope>NUCLEOTIDE SEQUENCE [LARGE SCALE GENOMIC DNA]</scope>
    <source>
        <strain evidence="6 7">P8398</strain>
    </source>
</reference>
<feature type="transmembrane region" description="Helical" evidence="5">
    <location>
        <begin position="232"/>
        <end position="256"/>
    </location>
</feature>
<protein>
    <submittedName>
        <fullName evidence="6">EI24 domain-containing protein</fullName>
    </submittedName>
</protein>
<evidence type="ECO:0000256" key="2">
    <source>
        <dbReference type="ARBA" id="ARBA00022692"/>
    </source>
</evidence>
<dbReference type="RefSeq" id="WP_206092033.1">
    <property type="nucleotide sequence ID" value="NZ_CP065053.1"/>
</dbReference>
<keyword evidence="2 5" id="KW-0812">Transmembrane</keyword>
<dbReference type="InterPro" id="IPR059112">
    <property type="entry name" value="CysZ/EI24"/>
</dbReference>
<organism evidence="6 7">
    <name type="scientific">Massilia antarctica</name>
    <dbReference type="NCBI Taxonomy" id="2765360"/>
    <lineage>
        <taxon>Bacteria</taxon>
        <taxon>Pseudomonadati</taxon>
        <taxon>Pseudomonadota</taxon>
        <taxon>Betaproteobacteria</taxon>
        <taxon>Burkholderiales</taxon>
        <taxon>Oxalobacteraceae</taxon>
        <taxon>Telluria group</taxon>
        <taxon>Massilia</taxon>
    </lineage>
</organism>
<gene>
    <name evidence="6" type="ORF">IV454_14645</name>
</gene>
<evidence type="ECO:0000313" key="6">
    <source>
        <dbReference type="EMBL" id="QPI52613.1"/>
    </source>
</evidence>
<accession>A0AA48WHY2</accession>
<dbReference type="EMBL" id="CP065053">
    <property type="protein sequence ID" value="QPI52613.1"/>
    <property type="molecule type" value="Genomic_DNA"/>
</dbReference>
<evidence type="ECO:0000256" key="4">
    <source>
        <dbReference type="ARBA" id="ARBA00023136"/>
    </source>
</evidence>
<feature type="transmembrane region" description="Helical" evidence="5">
    <location>
        <begin position="205"/>
        <end position="226"/>
    </location>
</feature>
<evidence type="ECO:0000256" key="1">
    <source>
        <dbReference type="ARBA" id="ARBA00004141"/>
    </source>
</evidence>
<keyword evidence="3 5" id="KW-1133">Transmembrane helix</keyword>
<feature type="transmembrane region" description="Helical" evidence="5">
    <location>
        <begin position="84"/>
        <end position="110"/>
    </location>
</feature>
<dbReference type="Proteomes" id="UP000662888">
    <property type="component" value="Chromosome"/>
</dbReference>
<keyword evidence="4 5" id="KW-0472">Membrane</keyword>
<sequence length="296" mass="32235">MTKTAWRPVATAYRRALISQANPKMLLLTVIPFVLSVVLWAALLAFGFQPLLDYVQTLFQNHDWFKTSSGMLGSFGMGALKTMIVPLIAMLLLLPLMILTSIVFMGVAAMPPITRHVAARHFSTLEEKHGGSFMASIAINVSSAVLFLAVWILTLPLYVFPPLAVLVQVVLWGWLTARVMVYDALEDYASADEMKELRRRHRPQLAFIGAVSGFIGALPGIVWIGGALMSVLLFPFLAAISIWLYVLIFVFTALWFQYYCMQALADLRAEQEAPAPADAAAGGVAPASAPGAPPPA</sequence>
<feature type="transmembrane region" description="Helical" evidence="5">
    <location>
        <begin position="25"/>
        <end position="48"/>
    </location>
</feature>
<dbReference type="Pfam" id="PF07264">
    <property type="entry name" value="EI24"/>
    <property type="match status" value="1"/>
</dbReference>
<evidence type="ECO:0000256" key="5">
    <source>
        <dbReference type="SAM" id="Phobius"/>
    </source>
</evidence>
<feature type="transmembrane region" description="Helical" evidence="5">
    <location>
        <begin position="131"/>
        <end position="153"/>
    </location>
</feature>
<keyword evidence="7" id="KW-1185">Reference proteome</keyword>
<evidence type="ECO:0000256" key="3">
    <source>
        <dbReference type="ARBA" id="ARBA00022989"/>
    </source>
</evidence>
<proteinExistence type="predicted"/>